<protein>
    <submittedName>
        <fullName evidence="1">Uncharacterized protein</fullName>
    </submittedName>
</protein>
<organism evidence="1 2">
    <name type="scientific">Sphaerisporangium krabiense</name>
    <dbReference type="NCBI Taxonomy" id="763782"/>
    <lineage>
        <taxon>Bacteria</taxon>
        <taxon>Bacillati</taxon>
        <taxon>Actinomycetota</taxon>
        <taxon>Actinomycetes</taxon>
        <taxon>Streptosporangiales</taxon>
        <taxon>Streptosporangiaceae</taxon>
        <taxon>Sphaerisporangium</taxon>
    </lineage>
</organism>
<comment type="caution">
    <text evidence="1">The sequence shown here is derived from an EMBL/GenBank/DDBJ whole genome shotgun (WGS) entry which is preliminary data.</text>
</comment>
<dbReference type="AlphaFoldDB" id="A0A7W8Z359"/>
<proteinExistence type="predicted"/>
<evidence type="ECO:0000313" key="2">
    <source>
        <dbReference type="Proteomes" id="UP000588112"/>
    </source>
</evidence>
<sequence>MSAAPHAAAEAHANMRTPRWRSFGFSGMHNSKAFVTPAVTES</sequence>
<accession>A0A7W8Z359</accession>
<name>A0A7W8Z359_9ACTN</name>
<keyword evidence="2" id="KW-1185">Reference proteome</keyword>
<gene>
    <name evidence="1" type="ORF">BJ981_002253</name>
</gene>
<reference evidence="1 2" key="1">
    <citation type="submission" date="2020-08" db="EMBL/GenBank/DDBJ databases">
        <title>Sequencing the genomes of 1000 actinobacteria strains.</title>
        <authorList>
            <person name="Klenk H.-P."/>
        </authorList>
    </citation>
    <scope>NUCLEOTIDE SEQUENCE [LARGE SCALE GENOMIC DNA]</scope>
    <source>
        <strain evidence="1 2">DSM 45790</strain>
    </source>
</reference>
<dbReference type="EMBL" id="JACHBR010000001">
    <property type="protein sequence ID" value="MBB5626554.1"/>
    <property type="molecule type" value="Genomic_DNA"/>
</dbReference>
<dbReference type="Proteomes" id="UP000588112">
    <property type="component" value="Unassembled WGS sequence"/>
</dbReference>
<evidence type="ECO:0000313" key="1">
    <source>
        <dbReference type="EMBL" id="MBB5626554.1"/>
    </source>
</evidence>